<evidence type="ECO:0000256" key="1">
    <source>
        <dbReference type="SAM" id="MobiDB-lite"/>
    </source>
</evidence>
<evidence type="ECO:0000313" key="3">
    <source>
        <dbReference type="EMBL" id="KIN00696.1"/>
    </source>
</evidence>
<proteinExistence type="predicted"/>
<evidence type="ECO:0000313" key="4">
    <source>
        <dbReference type="Proteomes" id="UP000054321"/>
    </source>
</evidence>
<protein>
    <recommendedName>
        <fullName evidence="2">Hypervirulence associated protein TUDOR domain-containing protein</fullName>
    </recommendedName>
</protein>
<dbReference type="Gene3D" id="2.30.30.1060">
    <property type="match status" value="1"/>
</dbReference>
<gene>
    <name evidence="3" type="ORF">OIDMADRAFT_124835</name>
</gene>
<dbReference type="AlphaFoldDB" id="A0A0C3GXB6"/>
<dbReference type="OrthoDB" id="2138648at2759"/>
<name>A0A0C3GXB6_OIDMZ</name>
<accession>A0A0C3GXB6</accession>
<dbReference type="InParanoid" id="A0A0C3GXB6"/>
<sequence>MTGRVEDKGGTSIEEGDTVFTKIRGGKREGEVNKVVLSEADAKREKVKHPPKVLFDDQHGHHVAHNPGTLEILDKKGHD</sequence>
<keyword evidence="4" id="KW-1185">Reference proteome</keyword>
<feature type="region of interest" description="Disordered" evidence="1">
    <location>
        <begin position="57"/>
        <end position="79"/>
    </location>
</feature>
<reference evidence="4" key="2">
    <citation type="submission" date="2015-01" db="EMBL/GenBank/DDBJ databases">
        <title>Evolutionary Origins and Diversification of the Mycorrhizal Mutualists.</title>
        <authorList>
            <consortium name="DOE Joint Genome Institute"/>
            <consortium name="Mycorrhizal Genomics Consortium"/>
            <person name="Kohler A."/>
            <person name="Kuo A."/>
            <person name="Nagy L.G."/>
            <person name="Floudas D."/>
            <person name="Copeland A."/>
            <person name="Barry K.W."/>
            <person name="Cichocki N."/>
            <person name="Veneault-Fourrey C."/>
            <person name="LaButti K."/>
            <person name="Lindquist E.A."/>
            <person name="Lipzen A."/>
            <person name="Lundell T."/>
            <person name="Morin E."/>
            <person name="Murat C."/>
            <person name="Riley R."/>
            <person name="Ohm R."/>
            <person name="Sun H."/>
            <person name="Tunlid A."/>
            <person name="Henrissat B."/>
            <person name="Grigoriev I.V."/>
            <person name="Hibbett D.S."/>
            <person name="Martin F."/>
        </authorList>
    </citation>
    <scope>NUCLEOTIDE SEQUENCE [LARGE SCALE GENOMIC DNA]</scope>
    <source>
        <strain evidence="4">Zn</strain>
    </source>
</reference>
<dbReference type="STRING" id="913774.A0A0C3GXB6"/>
<organism evidence="3 4">
    <name type="scientific">Oidiodendron maius (strain Zn)</name>
    <dbReference type="NCBI Taxonomy" id="913774"/>
    <lineage>
        <taxon>Eukaryota</taxon>
        <taxon>Fungi</taxon>
        <taxon>Dikarya</taxon>
        <taxon>Ascomycota</taxon>
        <taxon>Pezizomycotina</taxon>
        <taxon>Leotiomycetes</taxon>
        <taxon>Leotiomycetes incertae sedis</taxon>
        <taxon>Myxotrichaceae</taxon>
        <taxon>Oidiodendron</taxon>
    </lineage>
</organism>
<dbReference type="Proteomes" id="UP000054321">
    <property type="component" value="Unassembled WGS sequence"/>
</dbReference>
<reference evidence="3 4" key="1">
    <citation type="submission" date="2014-04" db="EMBL/GenBank/DDBJ databases">
        <authorList>
            <consortium name="DOE Joint Genome Institute"/>
            <person name="Kuo A."/>
            <person name="Martino E."/>
            <person name="Perotto S."/>
            <person name="Kohler A."/>
            <person name="Nagy L.G."/>
            <person name="Floudas D."/>
            <person name="Copeland A."/>
            <person name="Barry K.W."/>
            <person name="Cichocki N."/>
            <person name="Veneault-Fourrey C."/>
            <person name="LaButti K."/>
            <person name="Lindquist E.A."/>
            <person name="Lipzen A."/>
            <person name="Lundell T."/>
            <person name="Morin E."/>
            <person name="Murat C."/>
            <person name="Sun H."/>
            <person name="Tunlid A."/>
            <person name="Henrissat B."/>
            <person name="Grigoriev I.V."/>
            <person name="Hibbett D.S."/>
            <person name="Martin F."/>
            <person name="Nordberg H.P."/>
            <person name="Cantor M.N."/>
            <person name="Hua S.X."/>
        </authorList>
    </citation>
    <scope>NUCLEOTIDE SEQUENCE [LARGE SCALE GENOMIC DNA]</scope>
    <source>
        <strain evidence="3 4">Zn</strain>
    </source>
</reference>
<dbReference type="HOGENOM" id="CLU_177181_0_1_1"/>
<evidence type="ECO:0000259" key="2">
    <source>
        <dbReference type="Pfam" id="PF11160"/>
    </source>
</evidence>
<feature type="region of interest" description="Disordered" evidence="1">
    <location>
        <begin position="1"/>
        <end position="24"/>
    </location>
</feature>
<dbReference type="InterPro" id="IPR021331">
    <property type="entry name" value="Hva1_TUDOR"/>
</dbReference>
<dbReference type="Pfam" id="PF11160">
    <property type="entry name" value="Hva1_TUDOR"/>
    <property type="match status" value="1"/>
</dbReference>
<dbReference type="EMBL" id="KN832877">
    <property type="protein sequence ID" value="KIN00696.1"/>
    <property type="molecule type" value="Genomic_DNA"/>
</dbReference>
<feature type="domain" description="Hypervirulence associated protein TUDOR" evidence="2">
    <location>
        <begin position="16"/>
        <end position="70"/>
    </location>
</feature>